<dbReference type="Proteomes" id="UP000039324">
    <property type="component" value="Unassembled WGS sequence"/>
</dbReference>
<dbReference type="STRING" id="37360.A0A0G4IHG4"/>
<sequence>MFTGLPPSTPISIIFNKRIDAVIDVPLTPDRLKEMTTELIDSLEDMHKAVARTRTHLRDLKQRARRRRRNVREINFTTGDYVLVANHGKHSKSEYNWTGPAQIIDTINDWVYRVRDLLTDRISDVHAQRLMFYADAHLNVTSSLKHNIALTGVAYQVNAVEDIRVNSTSGDTELLINWIGFDATDNSWEPYSVMAADVPDIVRAFLERQAEGDPLCSRLLADF</sequence>
<keyword evidence="3" id="KW-1185">Reference proteome</keyword>
<gene>
    <name evidence="2" type="ORF">PBRA_000394</name>
</gene>
<feature type="domain" description="Chromo" evidence="1">
    <location>
        <begin position="155"/>
        <end position="209"/>
    </location>
</feature>
<dbReference type="EMBL" id="CDSF01000001">
    <property type="protein sequence ID" value="CEO94609.1"/>
    <property type="molecule type" value="Genomic_DNA"/>
</dbReference>
<dbReference type="Pfam" id="PF00385">
    <property type="entry name" value="Chromo"/>
    <property type="match status" value="1"/>
</dbReference>
<protein>
    <recommendedName>
        <fullName evidence="1">Chromo domain-containing protein</fullName>
    </recommendedName>
</protein>
<dbReference type="InterPro" id="IPR016197">
    <property type="entry name" value="Chromo-like_dom_sf"/>
</dbReference>
<dbReference type="SMART" id="SM00298">
    <property type="entry name" value="CHROMO"/>
    <property type="match status" value="1"/>
</dbReference>
<dbReference type="InterPro" id="IPR023780">
    <property type="entry name" value="Chromo_domain"/>
</dbReference>
<evidence type="ECO:0000313" key="3">
    <source>
        <dbReference type="Proteomes" id="UP000039324"/>
    </source>
</evidence>
<dbReference type="Gene3D" id="2.40.50.40">
    <property type="match status" value="1"/>
</dbReference>
<evidence type="ECO:0000313" key="2">
    <source>
        <dbReference type="EMBL" id="CEO94609.1"/>
    </source>
</evidence>
<proteinExistence type="predicted"/>
<evidence type="ECO:0000259" key="1">
    <source>
        <dbReference type="PROSITE" id="PS50013"/>
    </source>
</evidence>
<dbReference type="PROSITE" id="PS50013">
    <property type="entry name" value="CHROMO_2"/>
    <property type="match status" value="1"/>
</dbReference>
<dbReference type="InterPro" id="IPR000953">
    <property type="entry name" value="Chromo/chromo_shadow_dom"/>
</dbReference>
<name>A0A0G4IHG4_PLABS</name>
<accession>A0A0G4IHG4</accession>
<dbReference type="SUPFAM" id="SSF54160">
    <property type="entry name" value="Chromo domain-like"/>
    <property type="match status" value="1"/>
</dbReference>
<reference evidence="2 3" key="1">
    <citation type="submission" date="2015-02" db="EMBL/GenBank/DDBJ databases">
        <authorList>
            <person name="Chooi Y.-H."/>
        </authorList>
    </citation>
    <scope>NUCLEOTIDE SEQUENCE [LARGE SCALE GENOMIC DNA]</scope>
    <source>
        <strain evidence="2">E3</strain>
    </source>
</reference>
<dbReference type="OrthoDB" id="78677at2759"/>
<dbReference type="AlphaFoldDB" id="A0A0G4IHG4"/>
<organism evidence="2 3">
    <name type="scientific">Plasmodiophora brassicae</name>
    <name type="common">Clubroot disease agent</name>
    <dbReference type="NCBI Taxonomy" id="37360"/>
    <lineage>
        <taxon>Eukaryota</taxon>
        <taxon>Sar</taxon>
        <taxon>Rhizaria</taxon>
        <taxon>Endomyxa</taxon>
        <taxon>Phytomyxea</taxon>
        <taxon>Plasmodiophorida</taxon>
        <taxon>Plasmodiophoridae</taxon>
        <taxon>Plasmodiophora</taxon>
    </lineage>
</organism>
<dbReference type="OMA" id="IDTINDW"/>